<keyword evidence="11" id="KW-1185">Reference proteome</keyword>
<evidence type="ECO:0000256" key="7">
    <source>
        <dbReference type="PROSITE-ProRule" id="PRU01360"/>
    </source>
</evidence>
<keyword evidence="6 7" id="KW-0998">Cell outer membrane</keyword>
<comment type="similarity">
    <text evidence="7">Belongs to the TonB-dependent receptor family.</text>
</comment>
<accession>A0A386HQR5</accession>
<dbReference type="PROSITE" id="PS52016">
    <property type="entry name" value="TONB_DEPENDENT_REC_3"/>
    <property type="match status" value="1"/>
</dbReference>
<organism evidence="10 11">
    <name type="scientific">Arachidicoccus soli</name>
    <dbReference type="NCBI Taxonomy" id="2341117"/>
    <lineage>
        <taxon>Bacteria</taxon>
        <taxon>Pseudomonadati</taxon>
        <taxon>Bacteroidota</taxon>
        <taxon>Chitinophagia</taxon>
        <taxon>Chitinophagales</taxon>
        <taxon>Chitinophagaceae</taxon>
        <taxon>Arachidicoccus</taxon>
    </lineage>
</organism>
<dbReference type="AlphaFoldDB" id="A0A386HQR5"/>
<dbReference type="RefSeq" id="WP_119988841.1">
    <property type="nucleotide sequence ID" value="NZ_CP032489.1"/>
</dbReference>
<dbReference type="OrthoDB" id="830178at2"/>
<dbReference type="InterPro" id="IPR039426">
    <property type="entry name" value="TonB-dep_rcpt-like"/>
</dbReference>
<feature type="chain" id="PRO_5017291964" evidence="8">
    <location>
        <begin position="28"/>
        <end position="1063"/>
    </location>
</feature>
<dbReference type="Proteomes" id="UP000266118">
    <property type="component" value="Chromosome"/>
</dbReference>
<dbReference type="KEGG" id="ark:D6B99_12155"/>
<evidence type="ECO:0000256" key="2">
    <source>
        <dbReference type="ARBA" id="ARBA00022448"/>
    </source>
</evidence>
<dbReference type="InterPro" id="IPR036942">
    <property type="entry name" value="Beta-barrel_TonB_sf"/>
</dbReference>
<keyword evidence="4 7" id="KW-0812">Transmembrane</keyword>
<dbReference type="Pfam" id="PF07715">
    <property type="entry name" value="Plug"/>
    <property type="match status" value="1"/>
</dbReference>
<dbReference type="SUPFAM" id="SSF56935">
    <property type="entry name" value="Porins"/>
    <property type="match status" value="1"/>
</dbReference>
<gene>
    <name evidence="10" type="ORF">D6B99_12155</name>
</gene>
<dbReference type="InterPro" id="IPR037066">
    <property type="entry name" value="Plug_dom_sf"/>
</dbReference>
<reference evidence="10 11" key="1">
    <citation type="submission" date="2018-09" db="EMBL/GenBank/DDBJ databases">
        <title>Arachidicoccus sp. nov., a bacterium isolated from soil.</title>
        <authorList>
            <person name="Weon H.-Y."/>
            <person name="Kwon S.-W."/>
            <person name="Lee S.A."/>
        </authorList>
    </citation>
    <scope>NUCLEOTIDE SEQUENCE [LARGE SCALE GENOMIC DNA]</scope>
    <source>
        <strain evidence="10 11">KIS59-12</strain>
    </source>
</reference>
<name>A0A386HQR5_9BACT</name>
<proteinExistence type="inferred from homology"/>
<dbReference type="InterPro" id="IPR023996">
    <property type="entry name" value="TonB-dep_OMP_SusC/RagA"/>
</dbReference>
<dbReference type="GO" id="GO:0009279">
    <property type="term" value="C:cell outer membrane"/>
    <property type="evidence" value="ECO:0007669"/>
    <property type="project" value="UniProtKB-SubCell"/>
</dbReference>
<evidence type="ECO:0000256" key="6">
    <source>
        <dbReference type="ARBA" id="ARBA00023237"/>
    </source>
</evidence>
<evidence type="ECO:0000313" key="10">
    <source>
        <dbReference type="EMBL" id="AYD48288.1"/>
    </source>
</evidence>
<feature type="domain" description="TonB-dependent receptor plug" evidence="9">
    <location>
        <begin position="141"/>
        <end position="258"/>
    </location>
</feature>
<keyword evidence="2 7" id="KW-0813">Transport</keyword>
<evidence type="ECO:0000256" key="5">
    <source>
        <dbReference type="ARBA" id="ARBA00023136"/>
    </source>
</evidence>
<keyword evidence="3 7" id="KW-1134">Transmembrane beta strand</keyword>
<dbReference type="NCBIfam" id="TIGR04056">
    <property type="entry name" value="OMP_RagA_SusC"/>
    <property type="match status" value="1"/>
</dbReference>
<evidence type="ECO:0000313" key="11">
    <source>
        <dbReference type="Proteomes" id="UP000266118"/>
    </source>
</evidence>
<feature type="signal peptide" evidence="8">
    <location>
        <begin position="1"/>
        <end position="27"/>
    </location>
</feature>
<evidence type="ECO:0000256" key="4">
    <source>
        <dbReference type="ARBA" id="ARBA00022692"/>
    </source>
</evidence>
<sequence length="1063" mass="117557">MHLYIKITRSLLLSSLAVTLIVSNTNGQVTVPKKNTENKVLRSDSLFVQGVIELASTKARLSGISLSVPDYSAAITDNKGRFKIAVPSYSSVILISGDGFQQKQVALKGRKKVVVSMYEEPYTSQFDVTTLPFGDKPKDFIPYATQSLNADNKWEQSTNETPMTYLQGKIAGLNVIRHSGTPGIGANVTLRGANSLYATNQPLIVVDGVIYDNNEYGNSLITGNMYNPLSDIDVKDIDNITVLKSGNSTYGTKGANGVILITTARAQELATRIDFAAYGGFNLSPNDLPVMQAGDYRTYLSDLLKTTGMTQDEIQKMPYMNDNMSSPNYFRYHNNTDWQKEVMKNSFNNNYYLKVTGGDNIAKYALSLGYLKSQGVLDNTDLTRFQLRFNGDLNLSKKLTAAVNLALVSNQENSQIQGGENILSPLSLSLAKAPFLPVHVIGDDGKISPNLADYDIFNMSNPVAIAQNMQGANKNYRFTGSVKFNYKFNKSLSLQTLLGITFDKVQEDLFIPQSGVVPDTLATAVAYNRSGSNLERYYSLFNDTKLSYAHTFNLVHKLNIDAGFRYQNNKSENEYGLGYNSATDQFVSVGMGVASLRSVGGDIGEWNWLNTYFHAGYSYLDKYFASFNLSSDGSSRFGKQAPDGVNIAGNKWAVNPSLALAWLMSSENFFSNIKFVQNLKLRASYSRVGNDDIGNYTARQYYISQNLLGLEGLVRGNIGNPQLEWETVDKLDLGLDASFLNERLNLSVDLYQNKTYHMITIDPTNSATGINYVIANNGTMSNNGIELSIDGRIINKGFKWDMGLNIAANKNKIDKFPNGKLLTSYADATYLTETGKASNLFYGYKTNGIFSTQAEAAASGLQYQNADGTMSPFQAGDVRFVDVNGDHVINDDDRQVIGNPNPKFFGGFSNTFSWKRWALDAIFTFSEGNDIYNYTRAQLESMSGYGNQSLAVNNRWRSDGQITNIPRVAWGDPAGNARFSDRWIEDGSYLRLRTLSLSYNLPIKASALKYLKVYATGNNLITWTKYLGYDPEFSATNSVFGQGVDIGLEPIYKTVQLGVRLGF</sequence>
<keyword evidence="8" id="KW-0732">Signal</keyword>
<dbReference type="Gene3D" id="2.40.170.20">
    <property type="entry name" value="TonB-dependent receptor, beta-barrel domain"/>
    <property type="match status" value="1"/>
</dbReference>
<comment type="subcellular location">
    <subcellularLocation>
        <location evidence="1 7">Cell outer membrane</location>
        <topology evidence="1 7">Multi-pass membrane protein</topology>
    </subcellularLocation>
</comment>
<evidence type="ECO:0000259" key="9">
    <source>
        <dbReference type="Pfam" id="PF07715"/>
    </source>
</evidence>
<evidence type="ECO:0000256" key="8">
    <source>
        <dbReference type="SAM" id="SignalP"/>
    </source>
</evidence>
<dbReference type="InterPro" id="IPR012910">
    <property type="entry name" value="Plug_dom"/>
</dbReference>
<evidence type="ECO:0000256" key="1">
    <source>
        <dbReference type="ARBA" id="ARBA00004571"/>
    </source>
</evidence>
<protein>
    <submittedName>
        <fullName evidence="10">SusC/RagA family TonB-linked outer membrane protein</fullName>
    </submittedName>
</protein>
<keyword evidence="5 7" id="KW-0472">Membrane</keyword>
<dbReference type="EMBL" id="CP032489">
    <property type="protein sequence ID" value="AYD48288.1"/>
    <property type="molecule type" value="Genomic_DNA"/>
</dbReference>
<evidence type="ECO:0000256" key="3">
    <source>
        <dbReference type="ARBA" id="ARBA00022452"/>
    </source>
</evidence>
<dbReference type="Gene3D" id="2.170.130.10">
    <property type="entry name" value="TonB-dependent receptor, plug domain"/>
    <property type="match status" value="1"/>
</dbReference>